<evidence type="ECO:0000256" key="1">
    <source>
        <dbReference type="SAM" id="MobiDB-lite"/>
    </source>
</evidence>
<proteinExistence type="predicted"/>
<name>A0A8D8BNF0_CULPI</name>
<feature type="compositionally biased region" description="Basic and acidic residues" evidence="1">
    <location>
        <begin position="84"/>
        <end position="93"/>
    </location>
</feature>
<dbReference type="EMBL" id="HBUE01081302">
    <property type="protein sequence ID" value="CAG6477605.1"/>
    <property type="molecule type" value="Transcribed_RNA"/>
</dbReference>
<dbReference type="EMBL" id="HBUE01172471">
    <property type="protein sequence ID" value="CAG6515825.1"/>
    <property type="molecule type" value="Transcribed_RNA"/>
</dbReference>
<dbReference type="AlphaFoldDB" id="A0A8D8BNF0"/>
<feature type="region of interest" description="Disordered" evidence="1">
    <location>
        <begin position="21"/>
        <end position="102"/>
    </location>
</feature>
<feature type="compositionally biased region" description="Polar residues" evidence="1">
    <location>
        <begin position="33"/>
        <end position="43"/>
    </location>
</feature>
<dbReference type="EMBL" id="HBUE01081301">
    <property type="protein sequence ID" value="CAG6477603.1"/>
    <property type="molecule type" value="Transcribed_RNA"/>
</dbReference>
<feature type="compositionally biased region" description="Basic and acidic residues" evidence="1">
    <location>
        <begin position="65"/>
        <end position="76"/>
    </location>
</feature>
<dbReference type="EMBL" id="HBUE01277926">
    <property type="protein sequence ID" value="CAG6567325.1"/>
    <property type="molecule type" value="Transcribed_RNA"/>
</dbReference>
<sequence>MAVVPVAAAAAVVAAVPSPLQVASRRTAKGTARGSTTRTNTAESSRRMESATARGHSAVSRTRCRRGEPSRAEARRSTSFCRTIKRERLEEQHPRKKTTSRWNRRATRRLDLTQRIGVATRPRLLPESIPDYRKVPHICRLRRKSLVLAPRVPRRRRAV</sequence>
<protein>
    <submittedName>
        <fullName evidence="2">(northern house mosquito) hypothetical protein</fullName>
    </submittedName>
</protein>
<reference evidence="2" key="1">
    <citation type="submission" date="2021-05" db="EMBL/GenBank/DDBJ databases">
        <authorList>
            <person name="Alioto T."/>
            <person name="Alioto T."/>
            <person name="Gomez Garrido J."/>
        </authorList>
    </citation>
    <scope>NUCLEOTIDE SEQUENCE</scope>
</reference>
<evidence type="ECO:0000313" key="2">
    <source>
        <dbReference type="EMBL" id="CAG6477603.1"/>
    </source>
</evidence>
<accession>A0A8D8BNF0</accession>
<organism evidence="2">
    <name type="scientific">Culex pipiens</name>
    <name type="common">House mosquito</name>
    <dbReference type="NCBI Taxonomy" id="7175"/>
    <lineage>
        <taxon>Eukaryota</taxon>
        <taxon>Metazoa</taxon>
        <taxon>Ecdysozoa</taxon>
        <taxon>Arthropoda</taxon>
        <taxon>Hexapoda</taxon>
        <taxon>Insecta</taxon>
        <taxon>Pterygota</taxon>
        <taxon>Neoptera</taxon>
        <taxon>Endopterygota</taxon>
        <taxon>Diptera</taxon>
        <taxon>Nematocera</taxon>
        <taxon>Culicoidea</taxon>
        <taxon>Culicidae</taxon>
        <taxon>Culicinae</taxon>
        <taxon>Culicini</taxon>
        <taxon>Culex</taxon>
        <taxon>Culex</taxon>
    </lineage>
</organism>